<name>A0A843V5P9_COLES</name>
<reference evidence="5" key="1">
    <citation type="submission" date="2017-07" db="EMBL/GenBank/DDBJ databases">
        <title>Taro Niue Genome Assembly and Annotation.</title>
        <authorList>
            <person name="Atibalentja N."/>
            <person name="Keating K."/>
            <person name="Fields C.J."/>
        </authorList>
    </citation>
    <scope>NUCLEOTIDE SEQUENCE</scope>
    <source>
        <strain evidence="5">Niue_2</strain>
        <tissue evidence="5">Leaf</tissue>
    </source>
</reference>
<dbReference type="Gene3D" id="2.120.10.80">
    <property type="entry name" value="Kelch-type beta propeller"/>
    <property type="match status" value="2"/>
</dbReference>
<dbReference type="OrthoDB" id="10251809at2759"/>
<feature type="domain" description="Acyl-CoA-binding" evidence="4">
    <location>
        <begin position="328"/>
        <end position="427"/>
    </location>
</feature>
<dbReference type="Pfam" id="PF24922">
    <property type="entry name" value="ACBP4_C"/>
    <property type="match status" value="1"/>
</dbReference>
<keyword evidence="3" id="KW-0175">Coiled coil</keyword>
<dbReference type="InterPro" id="IPR056819">
    <property type="entry name" value="ACBP4-6_C"/>
</dbReference>
<dbReference type="PANTHER" id="PTHR46093">
    <property type="entry name" value="ACYL-COA-BINDING DOMAIN-CONTAINING PROTEIN 5"/>
    <property type="match status" value="1"/>
</dbReference>
<evidence type="ECO:0000256" key="3">
    <source>
        <dbReference type="SAM" id="Coils"/>
    </source>
</evidence>
<dbReference type="AlphaFoldDB" id="A0A843V5P9"/>
<keyword evidence="1" id="KW-0880">Kelch repeat</keyword>
<dbReference type="EMBL" id="NMUH01000942">
    <property type="protein sequence ID" value="MQL86979.1"/>
    <property type="molecule type" value="Genomic_DNA"/>
</dbReference>
<dbReference type="SUPFAM" id="SSF90257">
    <property type="entry name" value="Myosin rod fragments"/>
    <property type="match status" value="1"/>
</dbReference>
<protein>
    <recommendedName>
        <fullName evidence="4">Acyl-CoA-binding domain-containing protein</fullName>
    </recommendedName>
</protein>
<dbReference type="InterPro" id="IPR015915">
    <property type="entry name" value="Kelch-typ_b-propeller"/>
</dbReference>
<sequence length="442" mass="48343">MKNCWDFNPALDVVGHKVGLIVGDCPEEVGEVSVTLENCVWSIDLGTHNYSAVSTHGKVPSARGGQSVTLVGSKLIMFGGEDRSRHLLNDLHILDLETMTWDEVEASQNSPAPRFDHTTAVHADRYLMVFGVEKSKEGKDSTTSPLVLVPLPVFMDDTTVLLLMEWSEPQTQGDLVTPRAGHAGIAVGETWYIVGGGDNKSGASETVKLNMSKLVWSVVTNVKERDPLASEGLTVSMATVDWESFLVAFGGYNGKYHNEVFVLKCKPSYPKQPRILQSPAAAAAAASVAAAYAVASVTESNKSDISKLEGESINQVPIRKPSLLLPINVDIIAEEKKNLEAKLADVKAENLRLKGNLDELSNIHSDLLMELQSVQGQLQAEISRCSKLELQISEMRKRLESLPSIELELDALRQHKSSWQTELADTQKERSPGLWQWMAGST</sequence>
<dbReference type="Proteomes" id="UP000652761">
    <property type="component" value="Unassembled WGS sequence"/>
</dbReference>
<keyword evidence="2" id="KW-0677">Repeat</keyword>
<keyword evidence="6" id="KW-1185">Reference proteome</keyword>
<evidence type="ECO:0000256" key="1">
    <source>
        <dbReference type="ARBA" id="ARBA00022441"/>
    </source>
</evidence>
<accession>A0A843V5P9</accession>
<dbReference type="SUPFAM" id="SSF117281">
    <property type="entry name" value="Kelch motif"/>
    <property type="match status" value="1"/>
</dbReference>
<proteinExistence type="predicted"/>
<gene>
    <name evidence="5" type="ORF">Taro_019514</name>
</gene>
<feature type="coiled-coil region" evidence="3">
    <location>
        <begin position="329"/>
        <end position="429"/>
    </location>
</feature>
<evidence type="ECO:0000313" key="5">
    <source>
        <dbReference type="EMBL" id="MQL86979.1"/>
    </source>
</evidence>
<dbReference type="Pfam" id="PF24681">
    <property type="entry name" value="Kelch_KLHDC2_KLHL20_DRC7"/>
    <property type="match status" value="1"/>
</dbReference>
<evidence type="ECO:0000259" key="4">
    <source>
        <dbReference type="Pfam" id="PF24922"/>
    </source>
</evidence>
<dbReference type="PANTHER" id="PTHR46093:SF5">
    <property type="entry name" value="OS02G0822800 PROTEIN"/>
    <property type="match status" value="1"/>
</dbReference>
<organism evidence="5 6">
    <name type="scientific">Colocasia esculenta</name>
    <name type="common">Wild taro</name>
    <name type="synonym">Arum esculentum</name>
    <dbReference type="NCBI Taxonomy" id="4460"/>
    <lineage>
        <taxon>Eukaryota</taxon>
        <taxon>Viridiplantae</taxon>
        <taxon>Streptophyta</taxon>
        <taxon>Embryophyta</taxon>
        <taxon>Tracheophyta</taxon>
        <taxon>Spermatophyta</taxon>
        <taxon>Magnoliopsida</taxon>
        <taxon>Liliopsida</taxon>
        <taxon>Araceae</taxon>
        <taxon>Aroideae</taxon>
        <taxon>Colocasieae</taxon>
        <taxon>Colocasia</taxon>
    </lineage>
</organism>
<evidence type="ECO:0000313" key="6">
    <source>
        <dbReference type="Proteomes" id="UP000652761"/>
    </source>
</evidence>
<comment type="caution">
    <text evidence="5">The sequence shown here is derived from an EMBL/GenBank/DDBJ whole genome shotgun (WGS) entry which is preliminary data.</text>
</comment>
<evidence type="ECO:0000256" key="2">
    <source>
        <dbReference type="ARBA" id="ARBA00022737"/>
    </source>
</evidence>